<dbReference type="Pfam" id="PF07870">
    <property type="entry name" value="DUF1657"/>
    <property type="match status" value="1"/>
</dbReference>
<accession>A0A366XS05</accession>
<dbReference type="AlphaFoldDB" id="A0A366XS05"/>
<gene>
    <name evidence="1" type="ORF">DS031_17570</name>
</gene>
<dbReference type="OrthoDB" id="9778331at2"/>
<organism evidence="1 2">
    <name type="scientific">Bacillus taeanensis</name>
    <dbReference type="NCBI Taxonomy" id="273032"/>
    <lineage>
        <taxon>Bacteria</taxon>
        <taxon>Bacillati</taxon>
        <taxon>Bacillota</taxon>
        <taxon>Bacilli</taxon>
        <taxon>Bacillales</taxon>
        <taxon>Bacillaceae</taxon>
        <taxon>Bacillus</taxon>
    </lineage>
</organism>
<comment type="caution">
    <text evidence="1">The sequence shown here is derived from an EMBL/GenBank/DDBJ whole genome shotgun (WGS) entry which is preliminary data.</text>
</comment>
<name>A0A366XS05_9BACI</name>
<keyword evidence="2" id="KW-1185">Reference proteome</keyword>
<evidence type="ECO:0000313" key="1">
    <source>
        <dbReference type="EMBL" id="RBW68328.1"/>
    </source>
</evidence>
<dbReference type="Proteomes" id="UP000253314">
    <property type="component" value="Unassembled WGS sequence"/>
</dbReference>
<reference evidence="1 2" key="1">
    <citation type="submission" date="2018-07" db="EMBL/GenBank/DDBJ databases">
        <title>Lottiidibacillus patelloidae gen. nov., sp. nov., isolated from the intestinal tract of a marine limpet and the reclassification of B. taeanensis BH030017T, B. algicola KMM 3737T and B. hwajinpoensis SW-72T as genus Lottiidibacillus.</title>
        <authorList>
            <person name="Liu R."/>
            <person name="Huang Z."/>
        </authorList>
    </citation>
    <scope>NUCLEOTIDE SEQUENCE [LARGE SCALE GENOMIC DNA]</scope>
    <source>
        <strain evidence="1 2">BH030017</strain>
    </source>
</reference>
<sequence length="61" mass="7134">MKKCQDDLELFALATDNESAKQMYTRNAEKKLTKRLQKYSDFRAGSVLLRNLLNDHNNKLC</sequence>
<evidence type="ECO:0000313" key="2">
    <source>
        <dbReference type="Proteomes" id="UP000253314"/>
    </source>
</evidence>
<proteinExistence type="predicted"/>
<dbReference type="EMBL" id="QOCW01000022">
    <property type="protein sequence ID" value="RBW68328.1"/>
    <property type="molecule type" value="Genomic_DNA"/>
</dbReference>
<protein>
    <submittedName>
        <fullName evidence="1">Uncharacterized protein</fullName>
    </submittedName>
</protein>
<dbReference type="RefSeq" id="WP_113807365.1">
    <property type="nucleotide sequence ID" value="NZ_QOCW01000022.1"/>
</dbReference>
<dbReference type="InterPro" id="IPR012452">
    <property type="entry name" value="DUF1657"/>
</dbReference>